<dbReference type="InterPro" id="IPR012338">
    <property type="entry name" value="Beta-lactam/transpept-like"/>
</dbReference>
<evidence type="ECO:0000259" key="1">
    <source>
        <dbReference type="Pfam" id="PF00144"/>
    </source>
</evidence>
<dbReference type="PANTHER" id="PTHR46825">
    <property type="entry name" value="D-ALANYL-D-ALANINE-CARBOXYPEPTIDASE/ENDOPEPTIDASE AMPH"/>
    <property type="match status" value="1"/>
</dbReference>
<dbReference type="GO" id="GO:0004180">
    <property type="term" value="F:carboxypeptidase activity"/>
    <property type="evidence" value="ECO:0007669"/>
    <property type="project" value="UniProtKB-KW"/>
</dbReference>
<dbReference type="PANTHER" id="PTHR46825:SF7">
    <property type="entry name" value="D-ALANYL-D-ALANINE CARBOXYPEPTIDASE"/>
    <property type="match status" value="1"/>
</dbReference>
<keyword evidence="2" id="KW-0645">Protease</keyword>
<dbReference type="Pfam" id="PF00144">
    <property type="entry name" value="Beta-lactamase"/>
    <property type="match status" value="1"/>
</dbReference>
<gene>
    <name evidence="2" type="ORF">FRACA_340033</name>
</gene>
<proteinExistence type="predicted"/>
<keyword evidence="3" id="KW-1185">Reference proteome</keyword>
<accession>A0A2I2KV23</accession>
<evidence type="ECO:0000313" key="2">
    <source>
        <dbReference type="EMBL" id="SNQ49523.1"/>
    </source>
</evidence>
<dbReference type="Proteomes" id="UP000234331">
    <property type="component" value="Unassembled WGS sequence"/>
</dbReference>
<dbReference type="EMBL" id="FZMO01000268">
    <property type="protein sequence ID" value="SNQ49523.1"/>
    <property type="molecule type" value="Genomic_DNA"/>
</dbReference>
<dbReference type="Gene3D" id="3.40.710.10">
    <property type="entry name" value="DD-peptidase/beta-lactamase superfamily"/>
    <property type="match status" value="1"/>
</dbReference>
<keyword evidence="2" id="KW-0378">Hydrolase</keyword>
<name>A0A2I2KV23_9ACTN</name>
<reference evidence="2 3" key="1">
    <citation type="submission" date="2017-06" db="EMBL/GenBank/DDBJ databases">
        <authorList>
            <person name="Kim H.J."/>
            <person name="Triplett B.A."/>
        </authorList>
    </citation>
    <scope>NUCLEOTIDE SEQUENCE [LARGE SCALE GENOMIC DNA]</scope>
    <source>
        <strain evidence="2">FRACA_ARgP5</strain>
    </source>
</reference>
<dbReference type="SUPFAM" id="SSF56601">
    <property type="entry name" value="beta-lactamase/transpeptidase-like"/>
    <property type="match status" value="1"/>
</dbReference>
<feature type="domain" description="Beta-lactamase-related" evidence="1">
    <location>
        <begin position="110"/>
        <end position="434"/>
    </location>
</feature>
<dbReference type="InterPro" id="IPR050491">
    <property type="entry name" value="AmpC-like"/>
</dbReference>
<dbReference type="AlphaFoldDB" id="A0A2I2KV23"/>
<protein>
    <submittedName>
        <fullName evidence="2">D-alanyl-D-alanine carboxypeptidase</fullName>
    </submittedName>
</protein>
<sequence length="447" mass="46826">MRAPLCVRQPVEIVWVMTSTPRDLAEPLTPPGHQPTFAARGLLPRAVVAATTAALATLVALASTAPAFAAGVAAAAATKPTPATSATPSSAPRTGQHDDALQRQVNAIHDGGAVGVLAEVTTPAGSRRARAGVADLTSGAPVPLDAKFRIGSTTKTFVATVILQLVQEKRLSLDDTVARWLPGTVTGNGNDGSRITVRQLLQHTSGIYNYTDDLTQLTSADGYRAARFRSYTPQQLVAMAMKHPPGFAPGSRMSYSNTNYILAGMIIHRVAGQSWAHEVNARIIRPLGLRHTFTPGAFPFLLGPHAEGYSTFGTSTPVDVTVFNPTAADAAGSMISTTDDLTRFYTALLGGRLLAPATLTAMKTTIPADSLAPGVRYGLGLGWLPLSCGGGYYGHPGDVPGFHIWDGINPDTHRTVVVASTGDNGDQAQQAVTTLVDQELCHPTAAR</sequence>
<keyword evidence="2" id="KW-0121">Carboxypeptidase</keyword>
<evidence type="ECO:0000313" key="3">
    <source>
        <dbReference type="Proteomes" id="UP000234331"/>
    </source>
</evidence>
<organism evidence="2 3">
    <name type="scientific">Frankia canadensis</name>
    <dbReference type="NCBI Taxonomy" id="1836972"/>
    <lineage>
        <taxon>Bacteria</taxon>
        <taxon>Bacillati</taxon>
        <taxon>Actinomycetota</taxon>
        <taxon>Actinomycetes</taxon>
        <taxon>Frankiales</taxon>
        <taxon>Frankiaceae</taxon>
        <taxon>Frankia</taxon>
    </lineage>
</organism>
<dbReference type="InterPro" id="IPR001466">
    <property type="entry name" value="Beta-lactam-related"/>
</dbReference>